<dbReference type="SUPFAM" id="SSF53335">
    <property type="entry name" value="S-adenosyl-L-methionine-dependent methyltransferases"/>
    <property type="match status" value="1"/>
</dbReference>
<dbReference type="EMBL" id="CBTK010000198">
    <property type="protein sequence ID" value="CDH45676.1"/>
    <property type="molecule type" value="Genomic_DNA"/>
</dbReference>
<evidence type="ECO:0000313" key="2">
    <source>
        <dbReference type="Proteomes" id="UP000019184"/>
    </source>
</evidence>
<proteinExistence type="predicted"/>
<dbReference type="PANTHER" id="PTHR43861:SF6">
    <property type="entry name" value="METHYLTRANSFERASE TYPE 11"/>
    <property type="match status" value="1"/>
</dbReference>
<dbReference type="InterPro" id="IPR029063">
    <property type="entry name" value="SAM-dependent_MTases_sf"/>
</dbReference>
<dbReference type="Gene3D" id="3.40.50.150">
    <property type="entry name" value="Vaccinia Virus protein VP39"/>
    <property type="match status" value="1"/>
</dbReference>
<protein>
    <submittedName>
        <fullName evidence="1">Methylase involved in ubiquinone/menaquinone biosynthesis-like</fullName>
    </submittedName>
</protein>
<keyword evidence="2" id="KW-1185">Reference proteome</keyword>
<evidence type="ECO:0000313" key="1">
    <source>
        <dbReference type="EMBL" id="CDH45676.1"/>
    </source>
</evidence>
<dbReference type="AlphaFoldDB" id="A0A7U7GC39"/>
<organism evidence="1 2">
    <name type="scientific">Candidatus Contendobacter odensis Run_B_J11</name>
    <dbReference type="NCBI Taxonomy" id="1400861"/>
    <lineage>
        <taxon>Bacteria</taxon>
        <taxon>Pseudomonadati</taxon>
        <taxon>Pseudomonadota</taxon>
        <taxon>Gammaproteobacteria</taxon>
        <taxon>Candidatus Competibacteraceae</taxon>
        <taxon>Candidatus Contendibacter</taxon>
    </lineage>
</organism>
<comment type="caution">
    <text evidence="1">The sequence shown here is derived from an EMBL/GenBank/DDBJ whole genome shotgun (WGS) entry which is preliminary data.</text>
</comment>
<dbReference type="RefSeq" id="WP_081756351.1">
    <property type="nucleotide sequence ID" value="NZ_CBTK010000198.1"/>
</dbReference>
<dbReference type="OrthoDB" id="9815644at2"/>
<gene>
    <name evidence="1" type="ORF">BN874_2770009</name>
</gene>
<sequence length="351" mass="39430">MHTNELVENWPESGLESVKQCPVCGSEQRTLLYDGLTDRVFRTAPGHWTLYQCTSCGSAYLDPRPNQATIGLAYGSYYTHDSQDHPTIRRIGKLRTMLHDWLNGYMNVCYGLKRQPASALGRWMIPLLPPLQAAADTECRHLPRPLVGGGALLDVGCGNGGFLMLAQEMGWSAEGIDLDSKAVATARQRGLVVRQGGIEILSDEQEKYDVITLSHVIEHVHDPLDLLRNIYRLLKPGGSLWLETPNLASLGHKRFGENWRDLDAPRHLVLFTPDSLRQALKQVGFEIINQYWRGMVLYGIFAASEAITKKEDVSKASRGGRPPLSDIFVEGKEMLFPTQREFLTFQAWKKK</sequence>
<dbReference type="Proteomes" id="UP000019184">
    <property type="component" value="Unassembled WGS sequence"/>
</dbReference>
<dbReference type="PANTHER" id="PTHR43861">
    <property type="entry name" value="TRANS-ACONITATE 2-METHYLTRANSFERASE-RELATED"/>
    <property type="match status" value="1"/>
</dbReference>
<dbReference type="Pfam" id="PF13489">
    <property type="entry name" value="Methyltransf_23"/>
    <property type="match status" value="1"/>
</dbReference>
<accession>A0A7U7GC39</accession>
<reference evidence="1 2" key="1">
    <citation type="journal article" date="2014" name="ISME J.">
        <title>Candidatus Competibacter-lineage genomes retrieved from metagenomes reveal functional metabolic diversity.</title>
        <authorList>
            <person name="McIlroy S.J."/>
            <person name="Albertsen M."/>
            <person name="Andresen E.K."/>
            <person name="Saunders A.M."/>
            <person name="Kristiansen R."/>
            <person name="Stokholm-Bjerregaard M."/>
            <person name="Nielsen K.L."/>
            <person name="Nielsen P.H."/>
        </authorList>
    </citation>
    <scope>NUCLEOTIDE SEQUENCE [LARGE SCALE GENOMIC DNA]</scope>
    <source>
        <strain evidence="1 2">Run_B_J11</strain>
    </source>
</reference>
<name>A0A7U7GC39_9GAMM</name>
<dbReference type="CDD" id="cd02440">
    <property type="entry name" value="AdoMet_MTases"/>
    <property type="match status" value="1"/>
</dbReference>